<gene>
    <name evidence="1" type="ORF">GZ22_04820</name>
</gene>
<dbReference type="HOGENOM" id="CLU_2669843_0_0_9"/>
<dbReference type="KEGG" id="tap:GZ22_04820"/>
<protein>
    <submittedName>
        <fullName evidence="1">Uncharacterized protein</fullName>
    </submittedName>
</protein>
<dbReference type="Proteomes" id="UP000027980">
    <property type="component" value="Chromosome"/>
</dbReference>
<dbReference type="AlphaFoldDB" id="A0A075LH65"/>
<name>A0A075LH65_9BACI</name>
<reference evidence="1 2" key="1">
    <citation type="submission" date="2014-07" db="EMBL/GenBank/DDBJ databases">
        <title>Complete genome sequence of a moderately halophilic bacterium Terribacillus aidingensis MP602, isolated from Cryptomeria fortunei in Tianmu mountain in China.</title>
        <authorList>
            <person name="Wang Y."/>
            <person name="Lu P."/>
            <person name="Zhang L."/>
        </authorList>
    </citation>
    <scope>NUCLEOTIDE SEQUENCE [LARGE SCALE GENOMIC DNA]</scope>
    <source>
        <strain evidence="1 2">MP602</strain>
    </source>
</reference>
<organism evidence="1 2">
    <name type="scientific">Terribacillus saccharophilus</name>
    <dbReference type="NCBI Taxonomy" id="361277"/>
    <lineage>
        <taxon>Bacteria</taxon>
        <taxon>Bacillati</taxon>
        <taxon>Bacillota</taxon>
        <taxon>Bacilli</taxon>
        <taxon>Bacillales</taxon>
        <taxon>Bacillaceae</taxon>
        <taxon>Terribacillus</taxon>
    </lineage>
</organism>
<dbReference type="EMBL" id="CP008876">
    <property type="protein sequence ID" value="AIF66020.1"/>
    <property type="molecule type" value="Genomic_DNA"/>
</dbReference>
<proteinExistence type="predicted"/>
<sequence>MRDKTCTLFRLSQNWAELMAILYVENRLITLEQMAILFGKVKLLLIRNQYLRSFINMLPTKNRHQHMLIAVFHIQ</sequence>
<evidence type="ECO:0000313" key="2">
    <source>
        <dbReference type="Proteomes" id="UP000027980"/>
    </source>
</evidence>
<evidence type="ECO:0000313" key="1">
    <source>
        <dbReference type="EMBL" id="AIF66020.1"/>
    </source>
</evidence>
<accession>A0A075LH65</accession>